<evidence type="ECO:0000313" key="1">
    <source>
        <dbReference type="EMBL" id="SCE97303.1"/>
    </source>
</evidence>
<keyword evidence="2" id="KW-1185">Reference proteome</keyword>
<proteinExistence type="predicted"/>
<dbReference type="STRING" id="121616.GA0070216_103451"/>
<dbReference type="Gene3D" id="6.10.250.660">
    <property type="match status" value="1"/>
</dbReference>
<sequence length="130" mass="15576">MHILLSLLRRPWLGRSGHRPWRGLTRPLCHRLEPRPHRRRAGRRWSERPPNGGWYRSQACRPLTARQVEERQFGLVKRGLDPVEVHAFLHRVAADLAAARRDLALTREENQRIKRALRSWRTHFTSDMRW</sequence>
<dbReference type="Proteomes" id="UP000198797">
    <property type="component" value="Unassembled WGS sequence"/>
</dbReference>
<dbReference type="RefSeq" id="WP_091242220.1">
    <property type="nucleotide sequence ID" value="NZ_FMCU01000003.1"/>
</dbReference>
<accession>A0A1C4WMD8</accession>
<name>A0A1C4WMD8_9ACTN</name>
<reference evidence="2" key="1">
    <citation type="submission" date="2016-06" db="EMBL/GenBank/DDBJ databases">
        <authorList>
            <person name="Varghese N."/>
            <person name="Submissions Spin"/>
        </authorList>
    </citation>
    <scope>NUCLEOTIDE SEQUENCE [LARGE SCALE GENOMIC DNA]</scope>
    <source>
        <strain evidence="2">DSM 44100</strain>
    </source>
</reference>
<dbReference type="AlphaFoldDB" id="A0A1C4WMD8"/>
<dbReference type="InterPro" id="IPR019933">
    <property type="entry name" value="DivIVA_domain"/>
</dbReference>
<dbReference type="NCBIfam" id="TIGR03544">
    <property type="entry name" value="DivI1A_domain"/>
    <property type="match status" value="1"/>
</dbReference>
<protein>
    <submittedName>
        <fullName evidence="1">DivIVA domain-containing protein</fullName>
    </submittedName>
</protein>
<dbReference type="OrthoDB" id="3404933at2"/>
<dbReference type="EMBL" id="FMCU01000003">
    <property type="protein sequence ID" value="SCE97303.1"/>
    <property type="molecule type" value="Genomic_DNA"/>
</dbReference>
<gene>
    <name evidence="1" type="ORF">GA0070216_103451</name>
</gene>
<organism evidence="1 2">
    <name type="scientific">Micromonospora matsumotoense</name>
    <dbReference type="NCBI Taxonomy" id="121616"/>
    <lineage>
        <taxon>Bacteria</taxon>
        <taxon>Bacillati</taxon>
        <taxon>Actinomycetota</taxon>
        <taxon>Actinomycetes</taxon>
        <taxon>Micromonosporales</taxon>
        <taxon>Micromonosporaceae</taxon>
        <taxon>Micromonospora</taxon>
    </lineage>
</organism>
<evidence type="ECO:0000313" key="2">
    <source>
        <dbReference type="Proteomes" id="UP000198797"/>
    </source>
</evidence>